<feature type="domain" description="PPM-type phosphatase" evidence="3">
    <location>
        <begin position="482"/>
        <end position="698"/>
    </location>
</feature>
<feature type="transmembrane region" description="Helical" evidence="2">
    <location>
        <begin position="377"/>
        <end position="398"/>
    </location>
</feature>
<feature type="transmembrane region" description="Helical" evidence="2">
    <location>
        <begin position="404"/>
        <end position="423"/>
    </location>
</feature>
<evidence type="ECO:0000259" key="3">
    <source>
        <dbReference type="SMART" id="SM00331"/>
    </source>
</evidence>
<reference evidence="4 7" key="2">
    <citation type="submission" date="2018-11" db="EMBL/GenBank/DDBJ databases">
        <title>Complete genome sequence of Leptospira kmetyi isolate LS 001/16 from soil sample associated with a leptospirosis patient in Kelantan.</title>
        <authorList>
            <person name="Muhammad Yusoff F."/>
            <person name="Muhammad Yusoff S."/>
            <person name="Ahmad M.N."/>
            <person name="Yusof N.Y."/>
            <person name="Aziah I."/>
        </authorList>
    </citation>
    <scope>NUCLEOTIDE SEQUENCE [LARGE SCALE GENOMIC DNA]</scope>
    <source>
        <strain evidence="4 7">LS 001/16</strain>
    </source>
</reference>
<dbReference type="SMART" id="SM00331">
    <property type="entry name" value="PP2C_SIG"/>
    <property type="match status" value="1"/>
</dbReference>
<dbReference type="Proteomes" id="UP000231919">
    <property type="component" value="Unassembled WGS sequence"/>
</dbReference>
<dbReference type="GO" id="GO:0016791">
    <property type="term" value="F:phosphatase activity"/>
    <property type="evidence" value="ECO:0007669"/>
    <property type="project" value="TreeGrafter"/>
</dbReference>
<keyword evidence="2" id="KW-1133">Transmembrane helix</keyword>
<proteinExistence type="predicted"/>
<gene>
    <name evidence="5" type="ORF">CH378_01015</name>
    <name evidence="4" type="ORF">EFP84_17365</name>
</gene>
<evidence type="ECO:0000256" key="1">
    <source>
        <dbReference type="ARBA" id="ARBA00022801"/>
    </source>
</evidence>
<dbReference type="EMBL" id="CP033614">
    <property type="protein sequence ID" value="AYV57101.1"/>
    <property type="molecule type" value="Genomic_DNA"/>
</dbReference>
<evidence type="ECO:0000313" key="6">
    <source>
        <dbReference type="Proteomes" id="UP000231919"/>
    </source>
</evidence>
<keyword evidence="2" id="KW-0472">Membrane</keyword>
<accession>A0A5F1XZU1</accession>
<evidence type="ECO:0000256" key="2">
    <source>
        <dbReference type="SAM" id="Phobius"/>
    </source>
</evidence>
<dbReference type="KEGG" id="lkm:EFP84_17365"/>
<evidence type="ECO:0000313" key="5">
    <source>
        <dbReference type="EMBL" id="PJZ31823.1"/>
    </source>
</evidence>
<keyword evidence="1" id="KW-0378">Hydrolase</keyword>
<feature type="transmembrane region" description="Helical" evidence="2">
    <location>
        <begin position="348"/>
        <end position="365"/>
    </location>
</feature>
<keyword evidence="6" id="KW-1185">Reference proteome</keyword>
<dbReference type="InterPro" id="IPR052016">
    <property type="entry name" value="Bact_Sigma-Reg"/>
</dbReference>
<name>A0A5F1XZU1_9LEPT</name>
<dbReference type="Pfam" id="PF07228">
    <property type="entry name" value="SpoIIE"/>
    <property type="match status" value="1"/>
</dbReference>
<protein>
    <submittedName>
        <fullName evidence="4">Protein phosphatase</fullName>
    </submittedName>
</protein>
<feature type="transmembrane region" description="Helical" evidence="2">
    <location>
        <begin position="322"/>
        <end position="342"/>
    </location>
</feature>
<dbReference type="RefSeq" id="WP_100754636.1">
    <property type="nucleotide sequence ID" value="NZ_CP033614.1"/>
</dbReference>
<feature type="transmembrane region" description="Helical" evidence="2">
    <location>
        <begin position="254"/>
        <end position="270"/>
    </location>
</feature>
<dbReference type="AlphaFoldDB" id="A0A5F1XZU1"/>
<reference evidence="5 6" key="1">
    <citation type="submission" date="2017-07" db="EMBL/GenBank/DDBJ databases">
        <title>Leptospira spp. isolated from tropical soils.</title>
        <authorList>
            <person name="Thibeaux R."/>
            <person name="Iraola G."/>
            <person name="Ferres I."/>
            <person name="Bierque E."/>
            <person name="Girault D."/>
            <person name="Soupe-Gilbert M.-E."/>
            <person name="Picardeau M."/>
            <person name="Goarant C."/>
        </authorList>
    </citation>
    <scope>NUCLEOTIDE SEQUENCE [LARGE SCALE GENOMIC DNA]</scope>
    <source>
        <strain evidence="5 6">JW2-C-B1</strain>
    </source>
</reference>
<dbReference type="InterPro" id="IPR036457">
    <property type="entry name" value="PPM-type-like_dom_sf"/>
</dbReference>
<organism evidence="4 7">
    <name type="scientific">Leptospira kmetyi</name>
    <dbReference type="NCBI Taxonomy" id="408139"/>
    <lineage>
        <taxon>Bacteria</taxon>
        <taxon>Pseudomonadati</taxon>
        <taxon>Spirochaetota</taxon>
        <taxon>Spirochaetia</taxon>
        <taxon>Leptospirales</taxon>
        <taxon>Leptospiraceae</taxon>
        <taxon>Leptospira</taxon>
    </lineage>
</organism>
<dbReference type="InterPro" id="IPR011623">
    <property type="entry name" value="7TMR_DISM_rcpt_extracell_dom1"/>
</dbReference>
<dbReference type="PANTHER" id="PTHR43156:SF2">
    <property type="entry name" value="STAGE II SPORULATION PROTEIN E"/>
    <property type="match status" value="1"/>
</dbReference>
<dbReference type="Pfam" id="PF07695">
    <property type="entry name" value="7TMR-DISM_7TM"/>
    <property type="match status" value="1"/>
</dbReference>
<dbReference type="InterPro" id="IPR001932">
    <property type="entry name" value="PPM-type_phosphatase-like_dom"/>
</dbReference>
<evidence type="ECO:0000313" key="4">
    <source>
        <dbReference type="EMBL" id="AYV57101.1"/>
    </source>
</evidence>
<keyword evidence="2" id="KW-0812">Transmembrane</keyword>
<dbReference type="PANTHER" id="PTHR43156">
    <property type="entry name" value="STAGE II SPORULATION PROTEIN E-RELATED"/>
    <property type="match status" value="1"/>
</dbReference>
<dbReference type="EMBL" id="NPDP01000001">
    <property type="protein sequence ID" value="PJZ31823.1"/>
    <property type="molecule type" value="Genomic_DNA"/>
</dbReference>
<feature type="transmembrane region" description="Helical" evidence="2">
    <location>
        <begin position="290"/>
        <end position="310"/>
    </location>
</feature>
<evidence type="ECO:0000313" key="7">
    <source>
        <dbReference type="Proteomes" id="UP000276407"/>
    </source>
</evidence>
<sequence length="702" mass="80272">MFSRKDRNSFWKVKTFERVFHHILLSSKKLVLLFFVCFCLNVCKTQEPPIARSGILEASTWDFSRNGKLTLRGEWMFHWGAWKYLSSEKEEENFKSASEIVYVPSAWNGESRNGKGFGTYVLDVKLPEKIPKLGMILPDQSSSYELFLNGRQVLNSGKIQRKKDGSLDAVDEGAKPLFLEFEPSGSDLQIVLQIANEDLRLGGFWSPIVIGEVESLRSEWNRSLRLDAFLVGGLLIMSFLHLSFYIVRRKETPSLYFGLFCLLMGSRSLFPGNRLILEYTDAISYENIIRIEYLTFYLSVPVFLNYILSLYPRDLKRVFVDILWWISIVASAMVLFFPMRIFTHTIPIYYLNAFMAGSLGLFTLIRAVRKKREGSLILLSGFVFIYLAMINDLLYVSYYLETGYYSSLGTFVFLAAQSVSLSVRNSKNMQRLFDLSRNLEKKVEERTHRLRFALRTIEEDLDMAVKIQTDFLEVPEDVVLKNAGIRLYSFYQPISKVGGDFYIVRPIGNKKLRIFLADAIGHGVQASLMTMVIQSEYNSIFDSKLSPGQLLTKLSGRFSARIGDVSPFFSGLILDLDLENHKILISSAGNPPCILNNKEETVSLDLIGPYAGMISGYTYEELSRDLPEEFRLFLFTDGLPDRFIFSGDEHENFSMEQWLKQRNGQPIGSVCKELLDSANGLNLPDFKKDDITLLGIERSILD</sequence>
<feature type="transmembrane region" description="Helical" evidence="2">
    <location>
        <begin position="228"/>
        <end position="247"/>
    </location>
</feature>
<dbReference type="Gene3D" id="3.60.40.10">
    <property type="entry name" value="PPM-type phosphatase domain"/>
    <property type="match status" value="1"/>
</dbReference>
<dbReference type="Proteomes" id="UP000276407">
    <property type="component" value="Chromosome 1"/>
</dbReference>